<dbReference type="PANTHER" id="PTHR46889:SF4">
    <property type="entry name" value="TRANSPOSASE INSO FOR INSERTION SEQUENCE ELEMENT IS911B-RELATED"/>
    <property type="match status" value="1"/>
</dbReference>
<name>A0A5E4Y0J2_9BURK</name>
<dbReference type="InterPro" id="IPR050900">
    <property type="entry name" value="Transposase_IS3/IS150/IS904"/>
</dbReference>
<sequence length="111" mass="12357">MKGEGLRAEVSYGSKPRYLGCPVGMVAHVLNREFAPNAPNKARVTGITYSRIYESWRYLAAVIDLYSHRIVGWGTRSTMTIELELQASLAAVWKPKPIPGVMVHSKQDSHS</sequence>
<gene>
    <name evidence="2" type="ORF">PAN31108_04221</name>
</gene>
<dbReference type="InterPro" id="IPR012337">
    <property type="entry name" value="RNaseH-like_sf"/>
</dbReference>
<keyword evidence="3" id="KW-1185">Reference proteome</keyword>
<accession>A0A5E4Y0J2</accession>
<evidence type="ECO:0000313" key="3">
    <source>
        <dbReference type="Proteomes" id="UP000406256"/>
    </source>
</evidence>
<dbReference type="InterPro" id="IPR001584">
    <property type="entry name" value="Integrase_cat-core"/>
</dbReference>
<organism evidence="2 3">
    <name type="scientific">Pandoraea anhela</name>
    <dbReference type="NCBI Taxonomy" id="2508295"/>
    <lineage>
        <taxon>Bacteria</taxon>
        <taxon>Pseudomonadati</taxon>
        <taxon>Pseudomonadota</taxon>
        <taxon>Betaproteobacteria</taxon>
        <taxon>Burkholderiales</taxon>
        <taxon>Burkholderiaceae</taxon>
        <taxon>Pandoraea</taxon>
    </lineage>
</organism>
<evidence type="ECO:0000313" key="2">
    <source>
        <dbReference type="EMBL" id="VVE42229.1"/>
    </source>
</evidence>
<feature type="domain" description="Integrase catalytic" evidence="1">
    <location>
        <begin position="37"/>
        <end position="105"/>
    </location>
</feature>
<dbReference type="GO" id="GO:0015074">
    <property type="term" value="P:DNA integration"/>
    <property type="evidence" value="ECO:0007669"/>
    <property type="project" value="InterPro"/>
</dbReference>
<reference evidence="2 3" key="1">
    <citation type="submission" date="2019-08" db="EMBL/GenBank/DDBJ databases">
        <authorList>
            <person name="Peeters C."/>
        </authorList>
    </citation>
    <scope>NUCLEOTIDE SEQUENCE [LARGE SCALE GENOMIC DNA]</scope>
    <source>
        <strain evidence="2 3">LMG 31108</strain>
    </source>
</reference>
<evidence type="ECO:0000259" key="1">
    <source>
        <dbReference type="Pfam" id="PF00665"/>
    </source>
</evidence>
<proteinExistence type="predicted"/>
<dbReference type="Proteomes" id="UP000406256">
    <property type="component" value="Unassembled WGS sequence"/>
</dbReference>
<dbReference type="AlphaFoldDB" id="A0A5E4Y0J2"/>
<dbReference type="PANTHER" id="PTHR46889">
    <property type="entry name" value="TRANSPOSASE INSF FOR INSERTION SEQUENCE IS3B-RELATED"/>
    <property type="match status" value="1"/>
</dbReference>
<dbReference type="EMBL" id="CABPSB010000018">
    <property type="protein sequence ID" value="VVE42229.1"/>
    <property type="molecule type" value="Genomic_DNA"/>
</dbReference>
<dbReference type="SUPFAM" id="SSF53098">
    <property type="entry name" value="Ribonuclease H-like"/>
    <property type="match status" value="1"/>
</dbReference>
<dbReference type="Pfam" id="PF00665">
    <property type="entry name" value="rve"/>
    <property type="match status" value="1"/>
</dbReference>
<protein>
    <submittedName>
        <fullName evidence="2">IS3 family transposase</fullName>
    </submittedName>
</protein>